<sequence>MTLFLCVIFSVTCSKKLIPKKTTVSKSEFIVAFGSCNKQYQPNKLWKEIKKNKPDVWVWGGDNIYSDTDDMLKMKKDYEDLYLQKGYINLVQDIPVMATWDDHDYGLNDGGVEFEKKKEAQQLFLDFFGIPKRHSRRKQEGIYNSEVFNSKNGSVKVIVLDTRYFRTNLTKSAVKGKRYTPNRYGQGTILGETQWKWLEKELTNSKATFTVIVSSIQFLSSEHGFEAWSNFPHEVDRFTKLLSITKPNRVIILSGDRHISEFSRTELPGIPYPLVDFTSSGLTHAYSGFTSEKNSYRVKKVVSDISFGLLKFDFARKTVIMQMRGVNNILQQEYIQEYP</sequence>
<dbReference type="Proteomes" id="UP001257277">
    <property type="component" value="Unassembled WGS sequence"/>
</dbReference>
<dbReference type="InterPro" id="IPR018946">
    <property type="entry name" value="PhoD-like_MPP"/>
</dbReference>
<proteinExistence type="predicted"/>
<reference evidence="2 3" key="1">
    <citation type="submission" date="2023-09" db="EMBL/GenBank/DDBJ databases">
        <title>Novel taxa isolated from Blanes Bay.</title>
        <authorList>
            <person name="Rey-Velasco X."/>
            <person name="Lucena T."/>
        </authorList>
    </citation>
    <scope>NUCLEOTIDE SEQUENCE [LARGE SCALE GENOMIC DNA]</scope>
    <source>
        <strain evidence="2 3">S356</strain>
    </source>
</reference>
<dbReference type="SUPFAM" id="SSF56300">
    <property type="entry name" value="Metallo-dependent phosphatases"/>
    <property type="match status" value="1"/>
</dbReference>
<evidence type="ECO:0000313" key="2">
    <source>
        <dbReference type="EMBL" id="MDT7832067.1"/>
    </source>
</evidence>
<dbReference type="Pfam" id="PF09423">
    <property type="entry name" value="PhoD"/>
    <property type="match status" value="1"/>
</dbReference>
<organism evidence="2 3">
    <name type="scientific">Asprobacillus argus</name>
    <dbReference type="NCBI Taxonomy" id="3076534"/>
    <lineage>
        <taxon>Bacteria</taxon>
        <taxon>Pseudomonadati</taxon>
        <taxon>Bacteroidota</taxon>
        <taxon>Flavobacteriia</taxon>
        <taxon>Flavobacteriales</taxon>
        <taxon>Flavobacteriaceae</taxon>
        <taxon>Asprobacillus</taxon>
    </lineage>
</organism>
<dbReference type="EC" id="3.1.3.1" evidence="2"/>
<dbReference type="PANTHER" id="PTHR33987">
    <property type="entry name" value="CALCINEURIN-LIKE METALLO-PHOSPHOESTERASE SUPERFAMILY PROTEIN"/>
    <property type="match status" value="1"/>
</dbReference>
<evidence type="ECO:0000259" key="1">
    <source>
        <dbReference type="Pfam" id="PF09423"/>
    </source>
</evidence>
<dbReference type="PANTHER" id="PTHR33987:SF1">
    <property type="entry name" value="CALCINEURIN-LIKE METALLO-PHOSPHOESTERASE SUPERFAMILY PROTEIN"/>
    <property type="match status" value="1"/>
</dbReference>
<dbReference type="RefSeq" id="WP_349241318.1">
    <property type="nucleotide sequence ID" value="NZ_JAVTTO010000002.1"/>
</dbReference>
<dbReference type="EMBL" id="JAVTTO010000002">
    <property type="protein sequence ID" value="MDT7832067.1"/>
    <property type="molecule type" value="Genomic_DNA"/>
</dbReference>
<accession>A0ABU3LER1</accession>
<keyword evidence="3" id="KW-1185">Reference proteome</keyword>
<keyword evidence="2" id="KW-0378">Hydrolase</keyword>
<dbReference type="InterPro" id="IPR029052">
    <property type="entry name" value="Metallo-depent_PP-like"/>
</dbReference>
<dbReference type="CDD" id="cd07389">
    <property type="entry name" value="MPP_PhoD"/>
    <property type="match status" value="1"/>
</dbReference>
<evidence type="ECO:0000313" key="3">
    <source>
        <dbReference type="Proteomes" id="UP001257277"/>
    </source>
</evidence>
<name>A0ABU3LER1_9FLAO</name>
<dbReference type="InterPro" id="IPR038607">
    <property type="entry name" value="PhoD-like_sf"/>
</dbReference>
<comment type="caution">
    <text evidence="2">The sequence shown here is derived from an EMBL/GenBank/DDBJ whole genome shotgun (WGS) entry which is preliminary data.</text>
</comment>
<dbReference type="GO" id="GO:0004035">
    <property type="term" value="F:alkaline phosphatase activity"/>
    <property type="evidence" value="ECO:0007669"/>
    <property type="project" value="UniProtKB-EC"/>
</dbReference>
<dbReference type="Gene3D" id="3.60.21.70">
    <property type="entry name" value="PhoD-like phosphatase"/>
    <property type="match status" value="1"/>
</dbReference>
<feature type="domain" description="PhoD-like phosphatase metallophosphatase" evidence="1">
    <location>
        <begin position="35"/>
        <end position="265"/>
    </location>
</feature>
<gene>
    <name evidence="2" type="ORF">RQM59_06725</name>
</gene>
<protein>
    <submittedName>
        <fullName evidence="2">Alkaline phosphatase D family protein</fullName>
        <ecNumber evidence="2">3.1.3.1</ecNumber>
    </submittedName>
</protein>